<dbReference type="EMBL" id="OU895877">
    <property type="protein sequence ID" value="CAG9799411.1"/>
    <property type="molecule type" value="Genomic_DNA"/>
</dbReference>
<dbReference type="GO" id="GO:0043565">
    <property type="term" value="F:sequence-specific DNA binding"/>
    <property type="evidence" value="ECO:0007669"/>
    <property type="project" value="InterPro"/>
</dbReference>
<dbReference type="Gene3D" id="3.30.50.10">
    <property type="entry name" value="Erythroid Transcription Factor GATA-1, subunit A"/>
    <property type="match status" value="1"/>
</dbReference>
<dbReference type="PROSITE" id="PS51030">
    <property type="entry name" value="NUCLEAR_REC_DBD_2"/>
    <property type="match status" value="1"/>
</dbReference>
<dbReference type="GO" id="GO:0004879">
    <property type="term" value="F:nuclear receptor activity"/>
    <property type="evidence" value="ECO:0007669"/>
    <property type="project" value="InterPro"/>
</dbReference>
<gene>
    <name evidence="15" type="ORF">CHIRRI_LOCUS2378</name>
</gene>
<dbReference type="PROSITE" id="PS00031">
    <property type="entry name" value="NUCLEAR_REC_DBD_1"/>
    <property type="match status" value="1"/>
</dbReference>
<reference evidence="15" key="1">
    <citation type="submission" date="2022-01" db="EMBL/GenBank/DDBJ databases">
        <authorList>
            <person name="King R."/>
        </authorList>
    </citation>
    <scope>NUCLEOTIDE SEQUENCE</scope>
</reference>
<dbReference type="PRINTS" id="PR00047">
    <property type="entry name" value="STROIDFINGER"/>
</dbReference>
<feature type="domain" description="Nuclear receptor" evidence="13">
    <location>
        <begin position="138"/>
        <end position="213"/>
    </location>
</feature>
<evidence type="ECO:0000256" key="9">
    <source>
        <dbReference type="ARBA" id="ARBA00023170"/>
    </source>
</evidence>
<dbReference type="SMART" id="SM00430">
    <property type="entry name" value="HOLI"/>
    <property type="match status" value="1"/>
</dbReference>
<keyword evidence="5 11" id="KW-0862">Zinc</keyword>
<evidence type="ECO:0000256" key="5">
    <source>
        <dbReference type="ARBA" id="ARBA00022833"/>
    </source>
</evidence>
<evidence type="ECO:0000259" key="13">
    <source>
        <dbReference type="PROSITE" id="PS51030"/>
    </source>
</evidence>
<keyword evidence="10 11" id="KW-0539">Nucleus</keyword>
<evidence type="ECO:0000256" key="7">
    <source>
        <dbReference type="ARBA" id="ARBA00023125"/>
    </source>
</evidence>
<evidence type="ECO:0000313" key="15">
    <source>
        <dbReference type="EMBL" id="CAG9799411.1"/>
    </source>
</evidence>
<feature type="compositionally biased region" description="Polar residues" evidence="12">
    <location>
        <begin position="51"/>
        <end position="68"/>
    </location>
</feature>
<evidence type="ECO:0000256" key="4">
    <source>
        <dbReference type="ARBA" id="ARBA00022771"/>
    </source>
</evidence>
<feature type="compositionally biased region" description="Low complexity" evidence="12">
    <location>
        <begin position="112"/>
        <end position="135"/>
    </location>
</feature>
<dbReference type="InterPro" id="IPR001628">
    <property type="entry name" value="Znf_hrmn_rcpt"/>
</dbReference>
<dbReference type="AlphaFoldDB" id="A0A9N9RM12"/>
<dbReference type="Pfam" id="PF00104">
    <property type="entry name" value="Hormone_recep"/>
    <property type="match status" value="1"/>
</dbReference>
<keyword evidence="4 11" id="KW-0863">Zinc-finger</keyword>
<feature type="region of interest" description="Disordered" evidence="12">
    <location>
        <begin position="51"/>
        <end position="81"/>
    </location>
</feature>
<accession>A0A9N9RM12</accession>
<evidence type="ECO:0000256" key="12">
    <source>
        <dbReference type="SAM" id="MobiDB-lite"/>
    </source>
</evidence>
<dbReference type="InterPro" id="IPR001728">
    <property type="entry name" value="ThyrH_rcpt"/>
</dbReference>
<evidence type="ECO:0000256" key="1">
    <source>
        <dbReference type="ARBA" id="ARBA00004123"/>
    </source>
</evidence>
<dbReference type="PROSITE" id="PS51843">
    <property type="entry name" value="NR_LBD"/>
    <property type="match status" value="1"/>
</dbReference>
<dbReference type="GO" id="GO:0005634">
    <property type="term" value="C:nucleus"/>
    <property type="evidence" value="ECO:0007669"/>
    <property type="project" value="UniProtKB-SubCell"/>
</dbReference>
<dbReference type="Pfam" id="PF00105">
    <property type="entry name" value="zf-C4"/>
    <property type="match status" value="1"/>
</dbReference>
<evidence type="ECO:0000313" key="16">
    <source>
        <dbReference type="Proteomes" id="UP001153620"/>
    </source>
</evidence>
<feature type="region of interest" description="Disordered" evidence="12">
    <location>
        <begin position="98"/>
        <end position="135"/>
    </location>
</feature>
<dbReference type="CDD" id="cd07165">
    <property type="entry name" value="NR_DBD_DmE78_like"/>
    <property type="match status" value="1"/>
</dbReference>
<dbReference type="SMART" id="SM00399">
    <property type="entry name" value="ZnF_C4"/>
    <property type="match status" value="1"/>
</dbReference>
<keyword evidence="16" id="KW-1185">Reference proteome</keyword>
<dbReference type="Proteomes" id="UP001153620">
    <property type="component" value="Chromosome 1"/>
</dbReference>
<evidence type="ECO:0000256" key="10">
    <source>
        <dbReference type="ARBA" id="ARBA00023242"/>
    </source>
</evidence>
<keyword evidence="7 11" id="KW-0238">DNA-binding</keyword>
<dbReference type="PRINTS" id="PR00398">
    <property type="entry name" value="STRDHORMONER"/>
</dbReference>
<evidence type="ECO:0000256" key="3">
    <source>
        <dbReference type="ARBA" id="ARBA00022723"/>
    </source>
</evidence>
<dbReference type="Gene3D" id="1.10.565.10">
    <property type="entry name" value="Retinoid X Receptor"/>
    <property type="match status" value="1"/>
</dbReference>
<comment type="similarity">
    <text evidence="2">Belongs to the nuclear hormone receptor family. NR1 subfamily.</text>
</comment>
<name>A0A9N9RM12_9DIPT</name>
<keyword evidence="6 11" id="KW-0805">Transcription regulation</keyword>
<organism evidence="15 16">
    <name type="scientific">Chironomus riparius</name>
    <dbReference type="NCBI Taxonomy" id="315576"/>
    <lineage>
        <taxon>Eukaryota</taxon>
        <taxon>Metazoa</taxon>
        <taxon>Ecdysozoa</taxon>
        <taxon>Arthropoda</taxon>
        <taxon>Hexapoda</taxon>
        <taxon>Insecta</taxon>
        <taxon>Pterygota</taxon>
        <taxon>Neoptera</taxon>
        <taxon>Endopterygota</taxon>
        <taxon>Diptera</taxon>
        <taxon>Nematocera</taxon>
        <taxon>Chironomoidea</taxon>
        <taxon>Chironomidae</taxon>
        <taxon>Chironominae</taxon>
        <taxon>Chironomus</taxon>
    </lineage>
</organism>
<dbReference type="SUPFAM" id="SSF48508">
    <property type="entry name" value="Nuclear receptor ligand-binding domain"/>
    <property type="match status" value="1"/>
</dbReference>
<dbReference type="SUPFAM" id="SSF57716">
    <property type="entry name" value="Glucocorticoid receptor-like (DNA-binding domain)"/>
    <property type="match status" value="1"/>
</dbReference>
<dbReference type="PANTHER" id="PTHR45805">
    <property type="entry name" value="NUCLEAR HORMONE RECEPTOR HR3-RELATED"/>
    <property type="match status" value="1"/>
</dbReference>
<keyword evidence="9 11" id="KW-0675">Receptor</keyword>
<dbReference type="PRINTS" id="PR00546">
    <property type="entry name" value="THYROIDHORMR"/>
</dbReference>
<dbReference type="GO" id="GO:0008270">
    <property type="term" value="F:zinc ion binding"/>
    <property type="evidence" value="ECO:0007669"/>
    <property type="project" value="UniProtKB-KW"/>
</dbReference>
<evidence type="ECO:0008006" key="17">
    <source>
        <dbReference type="Google" id="ProtNLM"/>
    </source>
</evidence>
<feature type="domain" description="NR LBD" evidence="14">
    <location>
        <begin position="403"/>
        <end position="636"/>
    </location>
</feature>
<keyword evidence="8 11" id="KW-0804">Transcription</keyword>
<protein>
    <recommendedName>
        <fullName evidence="17">Ecdysone-induced protein 78C</fullName>
    </recommendedName>
</protein>
<feature type="compositionally biased region" description="Polar residues" evidence="12">
    <location>
        <begin position="98"/>
        <end position="111"/>
    </location>
</feature>
<dbReference type="FunFam" id="3.30.50.10:FF:000056">
    <property type="entry name" value="Peroxisome proliferator-activated receptor gamma"/>
    <property type="match status" value="1"/>
</dbReference>
<evidence type="ECO:0000256" key="6">
    <source>
        <dbReference type="ARBA" id="ARBA00023015"/>
    </source>
</evidence>
<feature type="compositionally biased region" description="Low complexity" evidence="12">
    <location>
        <begin position="340"/>
        <end position="356"/>
    </location>
</feature>
<comment type="subcellular location">
    <subcellularLocation>
        <location evidence="1 11">Nucleus</location>
    </subcellularLocation>
</comment>
<evidence type="ECO:0000256" key="8">
    <source>
        <dbReference type="ARBA" id="ARBA00023163"/>
    </source>
</evidence>
<dbReference type="InterPro" id="IPR013088">
    <property type="entry name" value="Znf_NHR/GATA"/>
</dbReference>
<proteinExistence type="inferred from homology"/>
<dbReference type="OrthoDB" id="6081310at2759"/>
<sequence length="645" mass="71365">MDIFHIDSSNISSSIVDTDHDTSVPDEITEVKFESHSEFDLNFFDTPDDSMTQGAFSNPNSVESSISLAPTPEPPNSTNNVINNGIYTISSTSSPGINFSQQNVKTENQPFSPTSTATGTTKSAADSNSSSSSSTKNFVACKVCGDKASGYHYGVTSCEGCKGFFRRSIQKQIEYRCLRDGKCLVIRLNRNRCQYCRFKKCLAVGMSRDSVRYGRVPKRTRDIGGNSIVDDLPSNSLIVNGQAVNGNANIYVTNIRVVNATVAVASSVQNTTSINSSAYSPSIVTTTTSAAATDISSVKSTQSALLVSSHQQMCSTTTTNPPIEQISYISADMIEASHMNNNNNNNNNTNNNNNNNSDENQELSVYDVILCVSQAHRTHCSYTECAVKGLNHRPLIMPNSYQSSNNTSNNLITSSTQTQAMDDSGIIPSSVSESLEQQRIFLWQQYALRMTPSVQRVVEFAKRVPGFCDFTQDDQLILIKLGFFEVWLNYIAKATTDLTLTFDDGTFMTRQQLEIMYDADFVNALCNFTNGLNACNLNDTEVGLYSALILLAADRPGITEQKLILKTRERVAEALRVQIIRSRPNTANALQIMPALEAKIMELRTLGLRHFNHLDFFRINWQYSSRLPPLFVEIFDIPKSEEDLQ</sequence>
<dbReference type="PANTHER" id="PTHR45805:SF10">
    <property type="entry name" value="ECDYSONE-INDUCED PROTEIN 78C"/>
    <property type="match status" value="1"/>
</dbReference>
<keyword evidence="3 11" id="KW-0479">Metal-binding</keyword>
<evidence type="ECO:0000259" key="14">
    <source>
        <dbReference type="PROSITE" id="PS51843"/>
    </source>
</evidence>
<dbReference type="InterPro" id="IPR035500">
    <property type="entry name" value="NHR-like_dom_sf"/>
</dbReference>
<evidence type="ECO:0000256" key="2">
    <source>
        <dbReference type="ARBA" id="ARBA00008092"/>
    </source>
</evidence>
<dbReference type="FunFam" id="1.10.565.10:FF:000044">
    <property type="entry name" value="Ecdysone-induced protein 78C, isoform D"/>
    <property type="match status" value="1"/>
</dbReference>
<dbReference type="InterPro" id="IPR001723">
    <property type="entry name" value="Nuclear_hrmn_rcpt"/>
</dbReference>
<reference evidence="15" key="2">
    <citation type="submission" date="2022-10" db="EMBL/GenBank/DDBJ databases">
        <authorList>
            <consortium name="ENA_rothamsted_submissions"/>
            <consortium name="culmorum"/>
            <person name="King R."/>
        </authorList>
    </citation>
    <scope>NUCLEOTIDE SEQUENCE</scope>
</reference>
<dbReference type="InterPro" id="IPR000536">
    <property type="entry name" value="Nucl_hrmn_rcpt_lig-bd"/>
</dbReference>
<feature type="region of interest" description="Disordered" evidence="12">
    <location>
        <begin position="338"/>
        <end position="359"/>
    </location>
</feature>
<evidence type="ECO:0000256" key="11">
    <source>
        <dbReference type="RuleBase" id="RU004334"/>
    </source>
</evidence>